<organism evidence="1 2">
    <name type="scientific">Aspergillus lucknowensis</name>
    <dbReference type="NCBI Taxonomy" id="176173"/>
    <lineage>
        <taxon>Eukaryota</taxon>
        <taxon>Fungi</taxon>
        <taxon>Dikarya</taxon>
        <taxon>Ascomycota</taxon>
        <taxon>Pezizomycotina</taxon>
        <taxon>Eurotiomycetes</taxon>
        <taxon>Eurotiomycetidae</taxon>
        <taxon>Eurotiales</taxon>
        <taxon>Aspergillaceae</taxon>
        <taxon>Aspergillus</taxon>
        <taxon>Aspergillus subgen. Nidulantes</taxon>
    </lineage>
</organism>
<gene>
    <name evidence="1" type="ORF">BJX67DRAFT_343337</name>
</gene>
<dbReference type="Proteomes" id="UP001610432">
    <property type="component" value="Unassembled WGS sequence"/>
</dbReference>
<dbReference type="RefSeq" id="XP_070889995.1">
    <property type="nucleotide sequence ID" value="XM_071028141.1"/>
</dbReference>
<evidence type="ECO:0000313" key="2">
    <source>
        <dbReference type="Proteomes" id="UP001610432"/>
    </source>
</evidence>
<name>A0ABR4M346_9EURO</name>
<proteinExistence type="predicted"/>
<sequence>MGVIVIYYFQVIWDEAIVRLYVGVRPDASLQKFGMICQFFWGIMSIELPEFRTLWSETHPALIIDARICLVTITAGADWRVCLEPLVVRHRRGRSSLRPPTLFGKIQFL</sequence>
<protein>
    <submittedName>
        <fullName evidence="1">Uncharacterized protein</fullName>
    </submittedName>
</protein>
<reference evidence="1 2" key="1">
    <citation type="submission" date="2024-07" db="EMBL/GenBank/DDBJ databases">
        <title>Section-level genome sequencing and comparative genomics of Aspergillus sections Usti and Cavernicolus.</title>
        <authorList>
            <consortium name="Lawrence Berkeley National Laboratory"/>
            <person name="Nybo J.L."/>
            <person name="Vesth T.C."/>
            <person name="Theobald S."/>
            <person name="Frisvad J.C."/>
            <person name="Larsen T.O."/>
            <person name="Kjaerboelling I."/>
            <person name="Rothschild-Mancinelli K."/>
            <person name="Lyhne E.K."/>
            <person name="Kogle M.E."/>
            <person name="Barry K."/>
            <person name="Clum A."/>
            <person name="Na H."/>
            <person name="Ledsgaard L."/>
            <person name="Lin J."/>
            <person name="Lipzen A."/>
            <person name="Kuo A."/>
            <person name="Riley R."/>
            <person name="Mondo S."/>
            <person name="Labutti K."/>
            <person name="Haridas S."/>
            <person name="Pangalinan J."/>
            <person name="Salamov A.A."/>
            <person name="Simmons B.A."/>
            <person name="Magnuson J.K."/>
            <person name="Chen J."/>
            <person name="Drula E."/>
            <person name="Henrissat B."/>
            <person name="Wiebenga A."/>
            <person name="Lubbers R.J."/>
            <person name="Gomes A.C."/>
            <person name="Macurrencykelacurrency M.R."/>
            <person name="Stajich J."/>
            <person name="Grigoriev I.V."/>
            <person name="Mortensen U.H."/>
            <person name="De Vries R.P."/>
            <person name="Baker S.E."/>
            <person name="Andersen M.R."/>
        </authorList>
    </citation>
    <scope>NUCLEOTIDE SEQUENCE [LARGE SCALE GENOMIC DNA]</scope>
    <source>
        <strain evidence="1 2">CBS 449.75</strain>
    </source>
</reference>
<dbReference type="EMBL" id="JBFXLQ010000004">
    <property type="protein sequence ID" value="KAL2871016.1"/>
    <property type="molecule type" value="Genomic_DNA"/>
</dbReference>
<evidence type="ECO:0000313" key="1">
    <source>
        <dbReference type="EMBL" id="KAL2871016.1"/>
    </source>
</evidence>
<dbReference type="GeneID" id="98143213"/>
<keyword evidence="2" id="KW-1185">Reference proteome</keyword>
<accession>A0ABR4M346</accession>
<comment type="caution">
    <text evidence="1">The sequence shown here is derived from an EMBL/GenBank/DDBJ whole genome shotgun (WGS) entry which is preliminary data.</text>
</comment>